<dbReference type="PANTHER" id="PTHR40375">
    <property type="entry name" value="SPORULATION-SPECIFIC PROTEIN 22"/>
    <property type="match status" value="1"/>
</dbReference>
<evidence type="ECO:0000313" key="3">
    <source>
        <dbReference type="Proteomes" id="UP000076738"/>
    </source>
</evidence>
<dbReference type="PANTHER" id="PTHR40375:SF2">
    <property type="entry name" value="SPORULATION-SPECIFIC PROTEIN 22"/>
    <property type="match status" value="1"/>
</dbReference>
<evidence type="ECO:0000313" key="2">
    <source>
        <dbReference type="EMBL" id="KZO99626.1"/>
    </source>
</evidence>
<dbReference type="OrthoDB" id="65716at2759"/>
<proteinExistence type="predicted"/>
<dbReference type="EMBL" id="KV417271">
    <property type="protein sequence ID" value="KZO99626.1"/>
    <property type="molecule type" value="Genomic_DNA"/>
</dbReference>
<keyword evidence="1" id="KW-0469">Meiosis</keyword>
<dbReference type="STRING" id="1330018.A0A167QCB9"/>
<organism evidence="2 3">
    <name type="scientific">Calocera viscosa (strain TUFC12733)</name>
    <dbReference type="NCBI Taxonomy" id="1330018"/>
    <lineage>
        <taxon>Eukaryota</taxon>
        <taxon>Fungi</taxon>
        <taxon>Dikarya</taxon>
        <taxon>Basidiomycota</taxon>
        <taxon>Agaricomycotina</taxon>
        <taxon>Dacrymycetes</taxon>
        <taxon>Dacrymycetales</taxon>
        <taxon>Dacrymycetaceae</taxon>
        <taxon>Calocera</taxon>
    </lineage>
</organism>
<dbReference type="InterPro" id="IPR039057">
    <property type="entry name" value="Spo22/ZIP4"/>
</dbReference>
<dbReference type="InterPro" id="IPR013940">
    <property type="entry name" value="Spo22/ZIP4/TEX11"/>
</dbReference>
<reference evidence="2 3" key="1">
    <citation type="journal article" date="2016" name="Mol. Biol. Evol.">
        <title>Comparative Genomics of Early-Diverging Mushroom-Forming Fungi Provides Insights into the Origins of Lignocellulose Decay Capabilities.</title>
        <authorList>
            <person name="Nagy L.G."/>
            <person name="Riley R."/>
            <person name="Tritt A."/>
            <person name="Adam C."/>
            <person name="Daum C."/>
            <person name="Floudas D."/>
            <person name="Sun H."/>
            <person name="Yadav J.S."/>
            <person name="Pangilinan J."/>
            <person name="Larsson K.H."/>
            <person name="Matsuura K."/>
            <person name="Barry K."/>
            <person name="Labutti K."/>
            <person name="Kuo R."/>
            <person name="Ohm R.A."/>
            <person name="Bhattacharya S.S."/>
            <person name="Shirouzu T."/>
            <person name="Yoshinaga Y."/>
            <person name="Martin F.M."/>
            <person name="Grigoriev I.V."/>
            <person name="Hibbett D.S."/>
        </authorList>
    </citation>
    <scope>NUCLEOTIDE SEQUENCE [LARGE SCALE GENOMIC DNA]</scope>
    <source>
        <strain evidence="2 3">TUFC12733</strain>
    </source>
</reference>
<evidence type="ECO:0000256" key="1">
    <source>
        <dbReference type="ARBA" id="ARBA00023254"/>
    </source>
</evidence>
<dbReference type="AlphaFoldDB" id="A0A167QCB9"/>
<name>A0A167QCB9_CALVF</name>
<protein>
    <recommendedName>
        <fullName evidence="4">Protein ZIP4 homolog</fullName>
    </recommendedName>
</protein>
<dbReference type="Proteomes" id="UP000076738">
    <property type="component" value="Unassembled WGS sequence"/>
</dbReference>
<dbReference type="GO" id="GO:0051321">
    <property type="term" value="P:meiotic cell cycle"/>
    <property type="evidence" value="ECO:0007669"/>
    <property type="project" value="UniProtKB-KW"/>
</dbReference>
<evidence type="ECO:0008006" key="4">
    <source>
        <dbReference type="Google" id="ProtNLM"/>
    </source>
</evidence>
<dbReference type="Pfam" id="PF08631">
    <property type="entry name" value="SPO22"/>
    <property type="match status" value="1"/>
</dbReference>
<dbReference type="GO" id="GO:0090173">
    <property type="term" value="P:regulation of synaptonemal complex assembly"/>
    <property type="evidence" value="ECO:0007669"/>
    <property type="project" value="InterPro"/>
</dbReference>
<sequence length="975" mass="110254">MQQFRASCSCTFTCYRTGTSVPRPNYTYDRCHTMDEEPAQKRRKTLPSSEMPDLVSQIHNILARVMPCLSALDNISSSTLLHDINELVSLASTFTSVKPRVKSEWTTLADEVDKRGVELWNASTHLRSMESENESAQVRVYANLRYAAYRLLEAGMEPEPTSERLVQMIHLASKAAGALTGIHELGSAKNILETAAKMEEQLQSSEAPDNAEPRKRAEALTAYYSERMETEMQANNESVAYFMLQQCTDETRLSMLPLSEIELLGTKVLNIGKKIMKGTWDPDKDTGDNQEINAKRAMSATKWFRAALQVLDRVNEQVSLGLRDLKRTTLRSLARAFFAASEINPETLASSEETIHQLLGTLKQTGTPEHQQLLWMKLAVLKRRKASEKELLDAFGNIISALDLTEPEVTSVLVEMSSLGDENSALKVTIARALLTRGLEASNQNTQDAVGRTLLTLLTNCKANLNADITYRNIETALNEICERADFTLDRPSSLACQTILVNFGDLFFKGRKWTKAAAFFMLCTHKAFNITAKTSFPNAMRKAALSWIHAGDYDRASHIAAQCPIQEARTHYLHLLVAVHRDQEENAISAVSDMVNASDFDRSQLGMVMQLAQENKMKTLIQAVLEALLHIFRVRGLMVERLEEPVQEYLADTLPNITPVVIANDLQWLWRTVYNIGVRCCTVWDDNYYVSEVFRHAILLMEACEKTSLSGADDFITAHKATACFIMMSQKVFSARGAADGERRLALHLEILQDIAVCKTSLKTARQHSVHGSQEEQLGTMLQTCLVFEVEQLSCVRHWAPIVELIKETSLVPTPTMDALEMIMDILWKNNDCPTDVLYAGLEAILRSSLENTRLPMSKFCRWLRAVCDILLMRGRSSDRQKALQYFKQALELLQLWRECPDFEELYPTDERQWLFSVAYNTGLDDFRHSNVEEGMRWFAVASGLCDYVPNGEEHRKRVNKIQRNVTARINLDR</sequence>
<accession>A0A167QCB9</accession>
<keyword evidence="3" id="KW-1185">Reference proteome</keyword>
<gene>
    <name evidence="2" type="ORF">CALVIDRAFT_553111</name>
</gene>